<dbReference type="PANTHER" id="PTHR13504:SF34">
    <property type="entry name" value="PROTEIN ADENYLYLTRANSFERASE FICD"/>
    <property type="match status" value="1"/>
</dbReference>
<dbReference type="EMBL" id="KN839869">
    <property type="protein sequence ID" value="KIJ60752.1"/>
    <property type="molecule type" value="Genomic_DNA"/>
</dbReference>
<dbReference type="GO" id="GO:0005524">
    <property type="term" value="F:ATP binding"/>
    <property type="evidence" value="ECO:0007669"/>
    <property type="project" value="UniProtKB-KW"/>
</dbReference>
<proteinExistence type="predicted"/>
<feature type="active site" evidence="9">
    <location>
        <position position="80"/>
    </location>
</feature>
<keyword evidence="6 10" id="KW-0067">ATP-binding</keyword>
<evidence type="ECO:0000256" key="2">
    <source>
        <dbReference type="ARBA" id="ARBA00022692"/>
    </source>
</evidence>
<dbReference type="Proteomes" id="UP000053820">
    <property type="component" value="Unassembled WGS sequence"/>
</dbReference>
<keyword evidence="5" id="KW-0802">TPR repeat</keyword>
<comment type="subcellular location">
    <subcellularLocation>
        <location evidence="1">Membrane</location>
        <topology evidence="1">Single-pass membrane protein</topology>
    </subcellularLocation>
</comment>
<name>A0A0C9WBE9_9AGAM</name>
<reference evidence="12 13" key="1">
    <citation type="submission" date="2014-04" db="EMBL/GenBank/DDBJ databases">
        <title>Evolutionary Origins and Diversification of the Mycorrhizal Mutualists.</title>
        <authorList>
            <consortium name="DOE Joint Genome Institute"/>
            <consortium name="Mycorrhizal Genomics Consortium"/>
            <person name="Kohler A."/>
            <person name="Kuo A."/>
            <person name="Nagy L.G."/>
            <person name="Floudas D."/>
            <person name="Copeland A."/>
            <person name="Barry K.W."/>
            <person name="Cichocki N."/>
            <person name="Veneault-Fourrey C."/>
            <person name="LaButti K."/>
            <person name="Lindquist E.A."/>
            <person name="Lipzen A."/>
            <person name="Lundell T."/>
            <person name="Morin E."/>
            <person name="Murat C."/>
            <person name="Riley R."/>
            <person name="Ohm R."/>
            <person name="Sun H."/>
            <person name="Tunlid A."/>
            <person name="Henrissat B."/>
            <person name="Grigoriev I.V."/>
            <person name="Hibbett D.S."/>
            <person name="Martin F."/>
        </authorList>
    </citation>
    <scope>NUCLEOTIDE SEQUENCE [LARGE SCALE GENOMIC DNA]</scope>
    <source>
        <strain evidence="12 13">MD-312</strain>
    </source>
</reference>
<dbReference type="HOGENOM" id="CLU_126117_0_0_1"/>
<protein>
    <recommendedName>
        <fullName evidence="11">Fido domain-containing protein</fullName>
    </recommendedName>
</protein>
<dbReference type="PANTHER" id="PTHR13504">
    <property type="entry name" value="FIDO DOMAIN-CONTAINING PROTEIN DDB_G0283145"/>
    <property type="match status" value="1"/>
</dbReference>
<dbReference type="Pfam" id="PF02661">
    <property type="entry name" value="Fic"/>
    <property type="match status" value="1"/>
</dbReference>
<accession>A0A0C9WBE9</accession>
<feature type="binding site" evidence="10">
    <location>
        <begin position="84"/>
        <end position="91"/>
    </location>
    <ligand>
        <name>ATP</name>
        <dbReference type="ChEBI" id="CHEBI:30616"/>
    </ligand>
</feature>
<evidence type="ECO:0000313" key="12">
    <source>
        <dbReference type="EMBL" id="KIJ60752.1"/>
    </source>
</evidence>
<evidence type="ECO:0000256" key="10">
    <source>
        <dbReference type="PIRSR" id="PIRSR640198-2"/>
    </source>
</evidence>
<dbReference type="GO" id="GO:0016020">
    <property type="term" value="C:membrane"/>
    <property type="evidence" value="ECO:0007669"/>
    <property type="project" value="UniProtKB-SubCell"/>
</dbReference>
<evidence type="ECO:0000259" key="11">
    <source>
        <dbReference type="PROSITE" id="PS51459"/>
    </source>
</evidence>
<dbReference type="OrthoDB" id="439046at2759"/>
<evidence type="ECO:0000256" key="4">
    <source>
        <dbReference type="ARBA" id="ARBA00022741"/>
    </source>
</evidence>
<dbReference type="PROSITE" id="PS51459">
    <property type="entry name" value="FIDO"/>
    <property type="match status" value="1"/>
</dbReference>
<dbReference type="AlphaFoldDB" id="A0A0C9WBE9"/>
<evidence type="ECO:0000256" key="3">
    <source>
        <dbReference type="ARBA" id="ARBA00022737"/>
    </source>
</evidence>
<keyword evidence="7" id="KW-1133">Transmembrane helix</keyword>
<dbReference type="InterPro" id="IPR036597">
    <property type="entry name" value="Fido-like_dom_sf"/>
</dbReference>
<sequence length="148" mass="16901">MKNDRFIDGDSWRCVVAGETRTVTRKTVIVAGTYKVQCCPFPQVDKELDYFCKMAKQWIKSWRNPFATASWIHLVLVRCHPFEDGNGRLTRLIASIPLMMHGYPPISMTLNQRPEYHLAINKAYEGDHSALVQCIITGMQETLAAIKV</sequence>
<evidence type="ECO:0000256" key="1">
    <source>
        <dbReference type="ARBA" id="ARBA00004167"/>
    </source>
</evidence>
<keyword evidence="4 10" id="KW-0547">Nucleotide-binding</keyword>
<feature type="domain" description="Fido" evidence="11">
    <location>
        <begin position="1"/>
        <end position="141"/>
    </location>
</feature>
<evidence type="ECO:0000313" key="13">
    <source>
        <dbReference type="Proteomes" id="UP000053820"/>
    </source>
</evidence>
<gene>
    <name evidence="12" type="ORF">HYDPIDRAFT_98137</name>
</gene>
<dbReference type="InterPro" id="IPR040198">
    <property type="entry name" value="Fido_containing"/>
</dbReference>
<evidence type="ECO:0000256" key="6">
    <source>
        <dbReference type="ARBA" id="ARBA00022840"/>
    </source>
</evidence>
<dbReference type="Gene3D" id="1.10.3290.10">
    <property type="entry name" value="Fido-like domain"/>
    <property type="match status" value="1"/>
</dbReference>
<evidence type="ECO:0000256" key="8">
    <source>
        <dbReference type="ARBA" id="ARBA00023136"/>
    </source>
</evidence>
<evidence type="ECO:0000256" key="7">
    <source>
        <dbReference type="ARBA" id="ARBA00022989"/>
    </source>
</evidence>
<keyword evidence="8" id="KW-0472">Membrane</keyword>
<organism evidence="12 13">
    <name type="scientific">Hydnomerulius pinastri MD-312</name>
    <dbReference type="NCBI Taxonomy" id="994086"/>
    <lineage>
        <taxon>Eukaryota</taxon>
        <taxon>Fungi</taxon>
        <taxon>Dikarya</taxon>
        <taxon>Basidiomycota</taxon>
        <taxon>Agaricomycotina</taxon>
        <taxon>Agaricomycetes</taxon>
        <taxon>Agaricomycetidae</taxon>
        <taxon>Boletales</taxon>
        <taxon>Boletales incertae sedis</taxon>
        <taxon>Leucogyrophana</taxon>
    </lineage>
</organism>
<evidence type="ECO:0000256" key="5">
    <source>
        <dbReference type="ARBA" id="ARBA00022803"/>
    </source>
</evidence>
<keyword evidence="3" id="KW-0677">Repeat</keyword>
<keyword evidence="13" id="KW-1185">Reference proteome</keyword>
<dbReference type="SUPFAM" id="SSF140931">
    <property type="entry name" value="Fic-like"/>
    <property type="match status" value="1"/>
</dbReference>
<dbReference type="InterPro" id="IPR003812">
    <property type="entry name" value="Fido"/>
</dbReference>
<evidence type="ECO:0000256" key="9">
    <source>
        <dbReference type="PIRSR" id="PIRSR640198-1"/>
    </source>
</evidence>
<keyword evidence="2" id="KW-0812">Transmembrane</keyword>